<dbReference type="OMA" id="DSSREWW"/>
<sequence length="78" mass="8764">MDAMNVVDDSSRQWWVSDGRFSLVRPFYGLRIAPILPEDSGVYRCRLETDPLFALTMSTASVELAVMGKLTIMLVVPQ</sequence>
<dbReference type="InterPro" id="IPR036179">
    <property type="entry name" value="Ig-like_dom_sf"/>
</dbReference>
<protein>
    <submittedName>
        <fullName evidence="3">Ig-like domain-containing protein</fullName>
    </submittedName>
</protein>
<dbReference type="SUPFAM" id="SSF48726">
    <property type="entry name" value="Immunoglobulin"/>
    <property type="match status" value="1"/>
</dbReference>
<dbReference type="Gene3D" id="2.60.40.10">
    <property type="entry name" value="Immunoglobulins"/>
    <property type="match status" value="1"/>
</dbReference>
<evidence type="ECO:0000313" key="2">
    <source>
        <dbReference type="Proteomes" id="UP000268014"/>
    </source>
</evidence>
<evidence type="ECO:0000313" key="3">
    <source>
        <dbReference type="WBParaSite" id="HPLM_0001184901-mRNA-1"/>
    </source>
</evidence>
<name>A0A0N4WL43_HAEPC</name>
<reference evidence="1 2" key="2">
    <citation type="submission" date="2018-11" db="EMBL/GenBank/DDBJ databases">
        <authorList>
            <consortium name="Pathogen Informatics"/>
        </authorList>
    </citation>
    <scope>NUCLEOTIDE SEQUENCE [LARGE SCALE GENOMIC DNA]</scope>
    <source>
        <strain evidence="1 2">MHpl1</strain>
    </source>
</reference>
<reference evidence="3" key="1">
    <citation type="submission" date="2017-02" db="UniProtKB">
        <authorList>
            <consortium name="WormBaseParasite"/>
        </authorList>
    </citation>
    <scope>IDENTIFICATION</scope>
</reference>
<organism evidence="3">
    <name type="scientific">Haemonchus placei</name>
    <name type="common">Barber's pole worm</name>
    <dbReference type="NCBI Taxonomy" id="6290"/>
    <lineage>
        <taxon>Eukaryota</taxon>
        <taxon>Metazoa</taxon>
        <taxon>Ecdysozoa</taxon>
        <taxon>Nematoda</taxon>
        <taxon>Chromadorea</taxon>
        <taxon>Rhabditida</taxon>
        <taxon>Rhabditina</taxon>
        <taxon>Rhabditomorpha</taxon>
        <taxon>Strongyloidea</taxon>
        <taxon>Trichostrongylidae</taxon>
        <taxon>Haemonchus</taxon>
    </lineage>
</organism>
<dbReference type="CDD" id="cd00096">
    <property type="entry name" value="Ig"/>
    <property type="match status" value="1"/>
</dbReference>
<dbReference type="EMBL" id="UZAF01017680">
    <property type="protein sequence ID" value="VDO43988.1"/>
    <property type="molecule type" value="Genomic_DNA"/>
</dbReference>
<dbReference type="Proteomes" id="UP000268014">
    <property type="component" value="Unassembled WGS sequence"/>
</dbReference>
<dbReference type="InterPro" id="IPR013783">
    <property type="entry name" value="Ig-like_fold"/>
</dbReference>
<proteinExistence type="predicted"/>
<gene>
    <name evidence="1" type="ORF">HPLM_LOCUS11841</name>
</gene>
<evidence type="ECO:0000313" key="1">
    <source>
        <dbReference type="EMBL" id="VDO43988.1"/>
    </source>
</evidence>
<dbReference type="WBParaSite" id="HPLM_0001184901-mRNA-1">
    <property type="protein sequence ID" value="HPLM_0001184901-mRNA-1"/>
    <property type="gene ID" value="HPLM_0001184901"/>
</dbReference>
<dbReference type="OrthoDB" id="10253954at2759"/>
<accession>A0A0N4WL43</accession>
<dbReference type="AlphaFoldDB" id="A0A0N4WL43"/>
<dbReference type="STRING" id="6290.A0A0N4WL43"/>
<keyword evidence="2" id="KW-1185">Reference proteome</keyword>